<dbReference type="InterPro" id="IPR034164">
    <property type="entry name" value="Pepsin-like_dom"/>
</dbReference>
<evidence type="ECO:0000313" key="4">
    <source>
        <dbReference type="EMBL" id="SZX69573.1"/>
    </source>
</evidence>
<dbReference type="SUPFAM" id="SSF50630">
    <property type="entry name" value="Acid proteases"/>
    <property type="match status" value="1"/>
</dbReference>
<dbReference type="Proteomes" id="UP000256970">
    <property type="component" value="Unassembled WGS sequence"/>
</dbReference>
<accession>A0A383VXJ6</accession>
<keyword evidence="2" id="KW-0732">Signal</keyword>
<proteinExistence type="inferred from homology"/>
<dbReference type="STRING" id="3088.A0A383VXJ6"/>
<dbReference type="PROSITE" id="PS51767">
    <property type="entry name" value="PEPTIDASE_A1"/>
    <property type="match status" value="1"/>
</dbReference>
<evidence type="ECO:0000256" key="2">
    <source>
        <dbReference type="SAM" id="SignalP"/>
    </source>
</evidence>
<sequence>MGSRGDAPSQCGSCHCSGILVKAAVLLLALATALSGCHAQAQPEQQAHTATYFKQATTFSLHVSTPVPCSKLNQKVMSALAARLQLSLSSPGFLPKIGRVSATFLGCRDTASSWATTYSATAYSSSASQLARYMAAVVPSINDNQCATLMLFCKYSSNRGMPVTSMLAEGVAPLKPLTSAVPLAWQPNGKKMMLPVVMGSQQQKLSVVLDTGSTTPYTSGFNWQQSTSFVNTSVPGTLVYGGAGNKTGFYCTDTATIGSITVKTFNLLVTDGDKGTNGDGGGLFGFALGSYALPGGQANNMTSTWRQLSTVANLAGGSSNRYGLWLSNNATLLKSYNDFGGWLDIGQLDANRMAGSAVWAPVVPADSAVRTNAQNNTLVWWQFTVARMAILYADGSSQTICTDCNTIADSGWPEIVITPKDAADIAIGAMTGAAPALGCGHQLLVDLGAAGSVKLNLTRDGKKPVPGCVTNYNAGATFTNFQVSDLAPGVTNWYILGLPFLRQFYTVFDFQALQIGFYTSVQA</sequence>
<dbReference type="AlphaFoldDB" id="A0A383VXJ6"/>
<dbReference type="CDD" id="cd05471">
    <property type="entry name" value="pepsin_like"/>
    <property type="match status" value="1"/>
</dbReference>
<dbReference type="PANTHER" id="PTHR47966:SF69">
    <property type="entry name" value="PEPTIDASE A1 DOMAIN-CONTAINING PROTEIN"/>
    <property type="match status" value="1"/>
</dbReference>
<dbReference type="GO" id="GO:0006508">
    <property type="term" value="P:proteolysis"/>
    <property type="evidence" value="ECO:0007669"/>
    <property type="project" value="InterPro"/>
</dbReference>
<protein>
    <recommendedName>
        <fullName evidence="3">Peptidase A1 domain-containing protein</fullName>
    </recommendedName>
</protein>
<reference evidence="4 5" key="1">
    <citation type="submission" date="2016-10" db="EMBL/GenBank/DDBJ databases">
        <authorList>
            <person name="Cai Z."/>
        </authorList>
    </citation>
    <scope>NUCLEOTIDE SEQUENCE [LARGE SCALE GENOMIC DNA]</scope>
</reference>
<evidence type="ECO:0000256" key="1">
    <source>
        <dbReference type="ARBA" id="ARBA00007447"/>
    </source>
</evidence>
<evidence type="ECO:0000313" key="5">
    <source>
        <dbReference type="Proteomes" id="UP000256970"/>
    </source>
</evidence>
<dbReference type="InterPro" id="IPR001461">
    <property type="entry name" value="Aspartic_peptidase_A1"/>
</dbReference>
<dbReference type="PRINTS" id="PR00792">
    <property type="entry name" value="PEPSIN"/>
</dbReference>
<feature type="domain" description="Peptidase A1" evidence="3">
    <location>
        <begin position="192"/>
        <end position="518"/>
    </location>
</feature>
<dbReference type="GO" id="GO:0004190">
    <property type="term" value="F:aspartic-type endopeptidase activity"/>
    <property type="evidence" value="ECO:0007669"/>
    <property type="project" value="InterPro"/>
</dbReference>
<dbReference type="PANTHER" id="PTHR47966">
    <property type="entry name" value="BETA-SITE APP-CLEAVING ENZYME, ISOFORM A-RELATED"/>
    <property type="match status" value="1"/>
</dbReference>
<keyword evidence="5" id="KW-1185">Reference proteome</keyword>
<gene>
    <name evidence="4" type="ORF">BQ4739_LOCUS9869</name>
</gene>
<name>A0A383VXJ6_TETOB</name>
<comment type="similarity">
    <text evidence="1">Belongs to the peptidase A1 family.</text>
</comment>
<dbReference type="Pfam" id="PF00026">
    <property type="entry name" value="Asp"/>
    <property type="match status" value="1"/>
</dbReference>
<evidence type="ECO:0000259" key="3">
    <source>
        <dbReference type="PROSITE" id="PS51767"/>
    </source>
</evidence>
<dbReference type="EMBL" id="FNXT01000939">
    <property type="protein sequence ID" value="SZX69573.1"/>
    <property type="molecule type" value="Genomic_DNA"/>
</dbReference>
<feature type="signal peptide" evidence="2">
    <location>
        <begin position="1"/>
        <end position="39"/>
    </location>
</feature>
<dbReference type="InterPro" id="IPR033121">
    <property type="entry name" value="PEPTIDASE_A1"/>
</dbReference>
<organism evidence="4 5">
    <name type="scientific">Tetradesmus obliquus</name>
    <name type="common">Green alga</name>
    <name type="synonym">Acutodesmus obliquus</name>
    <dbReference type="NCBI Taxonomy" id="3088"/>
    <lineage>
        <taxon>Eukaryota</taxon>
        <taxon>Viridiplantae</taxon>
        <taxon>Chlorophyta</taxon>
        <taxon>core chlorophytes</taxon>
        <taxon>Chlorophyceae</taxon>
        <taxon>CS clade</taxon>
        <taxon>Sphaeropleales</taxon>
        <taxon>Scenedesmaceae</taxon>
        <taxon>Tetradesmus</taxon>
    </lineage>
</organism>
<dbReference type="InterPro" id="IPR021109">
    <property type="entry name" value="Peptidase_aspartic_dom_sf"/>
</dbReference>
<feature type="chain" id="PRO_5017062390" description="Peptidase A1 domain-containing protein" evidence="2">
    <location>
        <begin position="40"/>
        <end position="523"/>
    </location>
</feature>
<dbReference type="Gene3D" id="2.40.70.10">
    <property type="entry name" value="Acid Proteases"/>
    <property type="match status" value="2"/>
</dbReference>